<dbReference type="Pfam" id="PF10005">
    <property type="entry name" value="Zn_ribbon_DZR_6"/>
    <property type="match status" value="1"/>
</dbReference>
<dbReference type="PIRSF" id="PIRSF012641">
    <property type="entry name" value="UCP012641"/>
    <property type="match status" value="1"/>
</dbReference>
<dbReference type="InterPro" id="IPR011201">
    <property type="entry name" value="Zinc-ribbon_6_bact"/>
</dbReference>
<protein>
    <recommendedName>
        <fullName evidence="1">Zinc-ribbon domain-containing protein</fullName>
    </recommendedName>
</protein>
<evidence type="ECO:0000259" key="1">
    <source>
        <dbReference type="Pfam" id="PF10005"/>
    </source>
</evidence>
<dbReference type="Proteomes" id="UP000026714">
    <property type="component" value="Unassembled WGS sequence"/>
</dbReference>
<feature type="domain" description="Zinc-ribbon" evidence="1">
    <location>
        <begin position="28"/>
        <end position="132"/>
    </location>
</feature>
<evidence type="ECO:0000313" key="2">
    <source>
        <dbReference type="EMBL" id="KDB50656.1"/>
    </source>
</evidence>
<dbReference type="Pfam" id="PF15887">
    <property type="entry name" value="Peptidase_Mx"/>
    <property type="match status" value="1"/>
</dbReference>
<sequence length="396" mass="44424">MDGFLSRLGRQIADRWHTPRQPRTPRAYRCLCGAAVFFRNSRCLSCGRGLGFDPAGRTLLALEPDREDASLWLEARPASALHLRSARRWRRCANAVSAAGCNWLVPDEERTGAGERPAFCIACRLNRIIPDQTFEANQRDWGRIELAKRRLVSQLLALGLPVQSRLAGAGGEDSTRGLAFDFLRPVDGMPVMTGHAGGIVTLNVDEADDPVREQIRARLREPYRTLLGHLRHEVGHYYWDRLVADSDWIGPFRAVFGDERADYGAALERHYRRGPAPDWAQWHVSAYAASHPWEDWAETWAHYLHMVDALDTGLSFGLDADDVEVDVAMFGADVLETPDPAFLRLVNAWVELTALLNEMSRSMGVPDFYPFVLVPAVVRKLHLVHRIVTPPAAAPH</sequence>
<keyword evidence="3" id="KW-1185">Reference proteome</keyword>
<dbReference type="PATRIC" id="fig|1286631.3.peg.3652"/>
<dbReference type="EMBL" id="AZRA01000122">
    <property type="protein sequence ID" value="KDB50656.1"/>
    <property type="molecule type" value="Genomic_DNA"/>
</dbReference>
<dbReference type="STRING" id="34103.SAMN05421778_102153"/>
<gene>
    <name evidence="2" type="ORF">X805_37510</name>
</gene>
<comment type="caution">
    <text evidence="2">The sequence shown here is derived from an EMBL/GenBank/DDBJ whole genome shotgun (WGS) entry which is preliminary data.</text>
</comment>
<accession>A0A059KGT0</accession>
<proteinExistence type="predicted"/>
<dbReference type="AlphaFoldDB" id="A0A059KGT0"/>
<dbReference type="RefSeq" id="WP_037485331.1">
    <property type="nucleotide sequence ID" value="NZ_AZRA01000122.1"/>
</dbReference>
<evidence type="ECO:0000313" key="3">
    <source>
        <dbReference type="Proteomes" id="UP000026714"/>
    </source>
</evidence>
<dbReference type="InterPro" id="IPR031321">
    <property type="entry name" value="UCP012641"/>
</dbReference>
<name>A0A059KGT0_9BURK</name>
<reference evidence="2 3" key="1">
    <citation type="journal article" date="2014" name="FEMS Microbiol. Ecol.">
        <title>Sphaerotilus natans encrusted with nanoball-shaped Fe(III) oxide minerals formed by nitrate-reducing mixotrophic Fe(II) oxidation.</title>
        <authorList>
            <person name="Park S."/>
            <person name="Kim D.H."/>
            <person name="Lee J.H."/>
            <person name="Hur H.G."/>
        </authorList>
    </citation>
    <scope>NUCLEOTIDE SEQUENCE [LARGE SCALE GENOMIC DNA]</scope>
    <source>
        <strain evidence="2 3">DSM 6575</strain>
    </source>
</reference>
<dbReference type="eggNOG" id="COG4307">
    <property type="taxonomic scope" value="Bacteria"/>
</dbReference>
<organism evidence="2 3">
    <name type="scientific">Sphaerotilus natans subsp. natans DSM 6575</name>
    <dbReference type="NCBI Taxonomy" id="1286631"/>
    <lineage>
        <taxon>Bacteria</taxon>
        <taxon>Pseudomonadati</taxon>
        <taxon>Pseudomonadota</taxon>
        <taxon>Betaproteobacteria</taxon>
        <taxon>Burkholderiales</taxon>
        <taxon>Sphaerotilaceae</taxon>
        <taxon>Sphaerotilus</taxon>
    </lineage>
</organism>